<comment type="caution">
    <text evidence="2">The sequence shown here is derived from an EMBL/GenBank/DDBJ whole genome shotgun (WGS) entry which is preliminary data.</text>
</comment>
<dbReference type="EMBL" id="BGPR01054574">
    <property type="protein sequence ID" value="GBO31309.1"/>
    <property type="molecule type" value="Genomic_DNA"/>
</dbReference>
<feature type="region of interest" description="Disordered" evidence="1">
    <location>
        <begin position="53"/>
        <end position="80"/>
    </location>
</feature>
<keyword evidence="3" id="KW-1185">Reference proteome</keyword>
<sequence>TATRRKQERRIGNSVRKDQLREFAFERRFHPNKVVRKTNLRISTLLLEHRMQLEARNSKERSNALQKKKRNKEEESGTLR</sequence>
<evidence type="ECO:0000313" key="2">
    <source>
        <dbReference type="EMBL" id="GBO31309.1"/>
    </source>
</evidence>
<feature type="non-terminal residue" evidence="2">
    <location>
        <position position="1"/>
    </location>
</feature>
<name>A0A4Y2W1Q8_ARAVE</name>
<evidence type="ECO:0000313" key="3">
    <source>
        <dbReference type="Proteomes" id="UP000499080"/>
    </source>
</evidence>
<dbReference type="AlphaFoldDB" id="A0A4Y2W1Q8"/>
<gene>
    <name evidence="2" type="ORF">AVEN_265546_1</name>
</gene>
<dbReference type="Proteomes" id="UP000499080">
    <property type="component" value="Unassembled WGS sequence"/>
</dbReference>
<proteinExistence type="predicted"/>
<accession>A0A4Y2W1Q8</accession>
<protein>
    <submittedName>
        <fullName evidence="2">Uncharacterized protein</fullName>
    </submittedName>
</protein>
<reference evidence="2 3" key="1">
    <citation type="journal article" date="2019" name="Sci. Rep.">
        <title>Orb-weaving spider Araneus ventricosus genome elucidates the spidroin gene catalogue.</title>
        <authorList>
            <person name="Kono N."/>
            <person name="Nakamura H."/>
            <person name="Ohtoshi R."/>
            <person name="Moran D.A.P."/>
            <person name="Shinohara A."/>
            <person name="Yoshida Y."/>
            <person name="Fujiwara M."/>
            <person name="Mori M."/>
            <person name="Tomita M."/>
            <person name="Arakawa K."/>
        </authorList>
    </citation>
    <scope>NUCLEOTIDE SEQUENCE [LARGE SCALE GENOMIC DNA]</scope>
</reference>
<feature type="compositionally biased region" description="Basic and acidic residues" evidence="1">
    <location>
        <begin position="71"/>
        <end position="80"/>
    </location>
</feature>
<organism evidence="2 3">
    <name type="scientific">Araneus ventricosus</name>
    <name type="common">Orbweaver spider</name>
    <name type="synonym">Epeira ventricosa</name>
    <dbReference type="NCBI Taxonomy" id="182803"/>
    <lineage>
        <taxon>Eukaryota</taxon>
        <taxon>Metazoa</taxon>
        <taxon>Ecdysozoa</taxon>
        <taxon>Arthropoda</taxon>
        <taxon>Chelicerata</taxon>
        <taxon>Arachnida</taxon>
        <taxon>Araneae</taxon>
        <taxon>Araneomorphae</taxon>
        <taxon>Entelegynae</taxon>
        <taxon>Araneoidea</taxon>
        <taxon>Araneidae</taxon>
        <taxon>Araneus</taxon>
    </lineage>
</organism>
<feature type="compositionally biased region" description="Basic and acidic residues" evidence="1">
    <location>
        <begin position="53"/>
        <end position="62"/>
    </location>
</feature>
<evidence type="ECO:0000256" key="1">
    <source>
        <dbReference type="SAM" id="MobiDB-lite"/>
    </source>
</evidence>